<protein>
    <submittedName>
        <fullName evidence="6">Uncharacterized protein</fullName>
    </submittedName>
</protein>
<accession>A0AAD3D8K1</accession>
<comment type="caution">
    <text evidence="6">The sequence shown here is derived from an EMBL/GenBank/DDBJ whole genome shotgun (WGS) entry which is preliminary data.</text>
</comment>
<reference evidence="6 7" key="1">
    <citation type="journal article" date="2021" name="Sci. Rep.">
        <title>The genome of the diatom Chaetoceros tenuissimus carries an ancient integrated fragment of an extant virus.</title>
        <authorList>
            <person name="Hongo Y."/>
            <person name="Kimura K."/>
            <person name="Takaki Y."/>
            <person name="Yoshida Y."/>
            <person name="Baba S."/>
            <person name="Kobayashi G."/>
            <person name="Nagasaki K."/>
            <person name="Hano T."/>
            <person name="Tomaru Y."/>
        </authorList>
    </citation>
    <scope>NUCLEOTIDE SEQUENCE [LARGE SCALE GENOMIC DNA]</scope>
    <source>
        <strain evidence="6 7">NIES-3715</strain>
    </source>
</reference>
<organism evidence="6 7">
    <name type="scientific">Chaetoceros tenuissimus</name>
    <dbReference type="NCBI Taxonomy" id="426638"/>
    <lineage>
        <taxon>Eukaryota</taxon>
        <taxon>Sar</taxon>
        <taxon>Stramenopiles</taxon>
        <taxon>Ochrophyta</taxon>
        <taxon>Bacillariophyta</taxon>
        <taxon>Coscinodiscophyceae</taxon>
        <taxon>Chaetocerotophycidae</taxon>
        <taxon>Chaetocerotales</taxon>
        <taxon>Chaetocerotaceae</taxon>
        <taxon>Chaetoceros</taxon>
    </lineage>
</organism>
<dbReference type="AlphaFoldDB" id="A0AAD3D8K1"/>
<feature type="transmembrane region" description="Helical" evidence="5">
    <location>
        <begin position="78"/>
        <end position="96"/>
    </location>
</feature>
<feature type="transmembrane region" description="Helical" evidence="5">
    <location>
        <begin position="41"/>
        <end position="66"/>
    </location>
</feature>
<sequence length="204" mass="22428">MTIQKLLYPLLVGVGSSTDNFIVGLTVGLKKSEYNKSFLKFNLVISLANAIGAYVASTIGLSVLGITFAGNEEVTREYSSLLAGIAFYYLALNEYLQFNQQQEEQQRDQELSSKDQFSIQETLQLALPMTLNNLAGGIASGVSGISPWISFVMAFLCSFGMMQIGYILAVQFHIQWIESHANAFAMAAFGFLANLQIFDYLGIE</sequence>
<evidence type="ECO:0000256" key="5">
    <source>
        <dbReference type="SAM" id="Phobius"/>
    </source>
</evidence>
<gene>
    <name evidence="6" type="ORF">CTEN210_16305</name>
</gene>
<keyword evidence="1" id="KW-1003">Cell membrane</keyword>
<evidence type="ECO:0000256" key="1">
    <source>
        <dbReference type="ARBA" id="ARBA00022475"/>
    </source>
</evidence>
<evidence type="ECO:0000256" key="4">
    <source>
        <dbReference type="ARBA" id="ARBA00023136"/>
    </source>
</evidence>
<name>A0AAD3D8K1_9STRA</name>
<proteinExistence type="predicted"/>
<feature type="transmembrane region" description="Helical" evidence="5">
    <location>
        <begin position="181"/>
        <end position="203"/>
    </location>
</feature>
<dbReference type="Proteomes" id="UP001054902">
    <property type="component" value="Unassembled WGS sequence"/>
</dbReference>
<feature type="transmembrane region" description="Helical" evidence="5">
    <location>
        <begin position="148"/>
        <end position="169"/>
    </location>
</feature>
<dbReference type="PANTHER" id="PTHR35529:SF1">
    <property type="entry name" value="MANGANESE EFFLUX PUMP MNTP-RELATED"/>
    <property type="match status" value="1"/>
</dbReference>
<dbReference type="InterPro" id="IPR003810">
    <property type="entry name" value="Mntp/YtaF"/>
</dbReference>
<evidence type="ECO:0000256" key="2">
    <source>
        <dbReference type="ARBA" id="ARBA00022692"/>
    </source>
</evidence>
<dbReference type="PANTHER" id="PTHR35529">
    <property type="entry name" value="MANGANESE EFFLUX PUMP MNTP-RELATED"/>
    <property type="match status" value="1"/>
</dbReference>
<dbReference type="EMBL" id="BLLK01000069">
    <property type="protein sequence ID" value="GFH59829.1"/>
    <property type="molecule type" value="Genomic_DNA"/>
</dbReference>
<evidence type="ECO:0000313" key="7">
    <source>
        <dbReference type="Proteomes" id="UP001054902"/>
    </source>
</evidence>
<evidence type="ECO:0000256" key="3">
    <source>
        <dbReference type="ARBA" id="ARBA00022989"/>
    </source>
</evidence>
<feature type="transmembrane region" description="Helical" evidence="5">
    <location>
        <begin position="6"/>
        <end position="29"/>
    </location>
</feature>
<keyword evidence="7" id="KW-1185">Reference proteome</keyword>
<keyword evidence="4 5" id="KW-0472">Membrane</keyword>
<keyword evidence="3 5" id="KW-1133">Transmembrane helix</keyword>
<evidence type="ECO:0000313" key="6">
    <source>
        <dbReference type="EMBL" id="GFH59829.1"/>
    </source>
</evidence>
<keyword evidence="2 5" id="KW-0812">Transmembrane</keyword>